<evidence type="ECO:0000313" key="2">
    <source>
        <dbReference type="Proteomes" id="UP000306196"/>
    </source>
</evidence>
<dbReference type="NCBIfam" id="TIGR02597">
    <property type="entry name" value="TIGR02597 family protein"/>
    <property type="match status" value="1"/>
</dbReference>
<reference evidence="1 2" key="1">
    <citation type="submission" date="2019-05" db="EMBL/GenBank/DDBJ databases">
        <title>Verrucobacter flavum gen. nov., sp. nov. a new member of the family Verrucomicrobiaceae.</title>
        <authorList>
            <person name="Szuroczki S."/>
            <person name="Abbaszade G."/>
            <person name="Szabo A."/>
            <person name="Felfoldi T."/>
            <person name="Schumann P."/>
            <person name="Boka K."/>
            <person name="Keki Z."/>
            <person name="Toumi M."/>
            <person name="Toth E."/>
        </authorList>
    </citation>
    <scope>NUCLEOTIDE SEQUENCE [LARGE SCALE GENOMIC DNA]</scope>
    <source>
        <strain evidence="1 2">MG-N-17</strain>
    </source>
</reference>
<dbReference type="EMBL" id="VAUV01000004">
    <property type="protein sequence ID" value="TLD71749.1"/>
    <property type="molecule type" value="Genomic_DNA"/>
</dbReference>
<organism evidence="1 2">
    <name type="scientific">Phragmitibacter flavus</name>
    <dbReference type="NCBI Taxonomy" id="2576071"/>
    <lineage>
        <taxon>Bacteria</taxon>
        <taxon>Pseudomonadati</taxon>
        <taxon>Verrucomicrobiota</taxon>
        <taxon>Verrucomicrobiia</taxon>
        <taxon>Verrucomicrobiales</taxon>
        <taxon>Verrucomicrobiaceae</taxon>
        <taxon>Phragmitibacter</taxon>
    </lineage>
</organism>
<dbReference type="InterPro" id="IPR019837">
    <property type="entry name" value="CHP02597"/>
</dbReference>
<accession>A0A5R8KJF1</accession>
<keyword evidence="2" id="KW-1185">Reference proteome</keyword>
<sequence>MQSRASNHQALGTSGVRKSIFGAPSCGKFRKNLVLAATFAGLGMAAFSQTQEVATDPVGFVKLTVPGQSDAVLAVPFYRASVHKGMIQSINGSEIVLSGSTGWAVNQLVFSAGVQNNSYAVLISSGVKEGMIAKITANSTNSITVQPKVGDDLSQILTIAANGPQSGDLVDIVPFWTPTSLITGVPNVGTQILIKPTDSPGINLSSQTTLVYNGTSWIQSASNANHYPLEFGQSFVLRNNATSPLVLAMSGGVPMNKFRTLIRTFTAANRQDVWFGYSSPIPEAVGNLGLGFSPGDQLVVYDNATVGKNKSASQTLVYNGTAWLLGGSNVNTTFFLQPGNGYVFRKNNAALTNQIITWESLPSYLD</sequence>
<proteinExistence type="predicted"/>
<dbReference type="AlphaFoldDB" id="A0A5R8KJF1"/>
<comment type="caution">
    <text evidence="1">The sequence shown here is derived from an EMBL/GenBank/DDBJ whole genome shotgun (WGS) entry which is preliminary data.</text>
</comment>
<dbReference type="Proteomes" id="UP000306196">
    <property type="component" value="Unassembled WGS sequence"/>
</dbReference>
<name>A0A5R8KJF1_9BACT</name>
<evidence type="ECO:0000313" key="1">
    <source>
        <dbReference type="EMBL" id="TLD71749.1"/>
    </source>
</evidence>
<gene>
    <name evidence="1" type="ORF">FEM03_06315</name>
</gene>
<dbReference type="OrthoDB" id="194727at2"/>
<protein>
    <submittedName>
        <fullName evidence="1">TIGR02597 family protein</fullName>
    </submittedName>
</protein>